<gene>
    <name evidence="1" type="ORF">HHL23_20800</name>
</gene>
<comment type="caution">
    <text evidence="1">The sequence shown here is derived from an EMBL/GenBank/DDBJ whole genome shotgun (WGS) entry which is preliminary data.</text>
</comment>
<keyword evidence="2" id="KW-1185">Reference proteome</keyword>
<reference evidence="1 2" key="1">
    <citation type="submission" date="2020-04" db="EMBL/GenBank/DDBJ databases">
        <title>Chryseobacterium sp. RP-3-3 sp. nov., isolated from Jeju soil.</title>
        <authorList>
            <person name="Dahal R.H."/>
        </authorList>
    </citation>
    <scope>NUCLEOTIDE SEQUENCE [LARGE SCALE GENOMIC DNA]</scope>
    <source>
        <strain evidence="1 2">RP-3-3</strain>
    </source>
</reference>
<evidence type="ECO:0000313" key="2">
    <source>
        <dbReference type="Proteomes" id="UP000544054"/>
    </source>
</evidence>
<evidence type="ECO:0000313" key="1">
    <source>
        <dbReference type="EMBL" id="NML72205.1"/>
    </source>
</evidence>
<dbReference type="InterPro" id="IPR058074">
    <property type="entry name" value="Bacteriocin-like"/>
</dbReference>
<protein>
    <submittedName>
        <fullName evidence="1">Uncharacterized protein</fullName>
    </submittedName>
</protein>
<dbReference type="AlphaFoldDB" id="A0A7Y0ARJ8"/>
<proteinExistence type="predicted"/>
<accession>A0A7Y0ARJ8</accession>
<name>A0A7Y0ARJ8_9FLAO</name>
<dbReference type="EMBL" id="JABBGI010000040">
    <property type="protein sequence ID" value="NML72205.1"/>
    <property type="molecule type" value="Genomic_DNA"/>
</dbReference>
<sequence length="46" mass="5216">MKNLKQLNREQQSQINGGAIQKCSVTRPCFIGFCCQGVCMEYDCIE</sequence>
<dbReference type="Proteomes" id="UP000544054">
    <property type="component" value="Unassembled WGS sequence"/>
</dbReference>
<dbReference type="NCBIfam" id="NF047798">
    <property type="entry name" value="leader_Chryseo"/>
    <property type="match status" value="1"/>
</dbReference>
<organism evidence="1 2">
    <name type="scientific">Chryseobacterium antibioticum</name>
    <dbReference type="NCBI Taxonomy" id="2728847"/>
    <lineage>
        <taxon>Bacteria</taxon>
        <taxon>Pseudomonadati</taxon>
        <taxon>Bacteroidota</taxon>
        <taxon>Flavobacteriia</taxon>
        <taxon>Flavobacteriales</taxon>
        <taxon>Weeksellaceae</taxon>
        <taxon>Chryseobacterium group</taxon>
        <taxon>Chryseobacterium</taxon>
    </lineage>
</organism>
<dbReference type="RefSeq" id="WP_169236659.1">
    <property type="nucleotide sequence ID" value="NZ_JABBGI010000040.1"/>
</dbReference>